<dbReference type="GO" id="GO:0005739">
    <property type="term" value="C:mitochondrion"/>
    <property type="evidence" value="ECO:0007669"/>
    <property type="project" value="UniProtKB-SubCell"/>
</dbReference>
<dbReference type="KEGG" id="yli:2911963"/>
<comment type="similarity">
    <text evidence="3">Belongs to the AEP2 family.</text>
</comment>
<comment type="subcellular location">
    <subcellularLocation>
        <location evidence="2">Mitochondrion</location>
    </subcellularLocation>
</comment>
<evidence type="ECO:0000313" key="8">
    <source>
        <dbReference type="EMBL" id="AOW05774.1"/>
    </source>
</evidence>
<dbReference type="Gene3D" id="1.25.40.10">
    <property type="entry name" value="Tetratricopeptide repeat domain"/>
    <property type="match status" value="1"/>
</dbReference>
<evidence type="ECO:0000313" key="11">
    <source>
        <dbReference type="Proteomes" id="UP000256601"/>
    </source>
</evidence>
<dbReference type="VEuPathDB" id="FungiDB:YALI0_E21956g"/>
<evidence type="ECO:0000256" key="7">
    <source>
        <dbReference type="ARBA" id="ARBA00023128"/>
    </source>
</evidence>
<sequence>MLRSCGRAGKPLRRLAAVQTRGYRDPYHVSWHFNFKPEAVEPPTGHRLTDNLSIALNKRNKKENGTGALKLALEICETSGPEAITPILYGQLLENVYEEVRGIPISKLRTYNTARLQVLESLSHFVPGLNARHYTYLIKLAHLTRRPKQVQDAWEQAMLNECDKTSALYNAYLKARTDASPRLRGNSDMPDLAGAKFWATNKDVSDSRAHALDPIEFMNEMRDRGIEPTRITYAIALNHYGQQNNLPMAVSICENLWGVGFNSGKLEGPRVPHTSIMHPTPFTLISIIDAFGLNDRLVEGKAYCETIADIYGIRLDSQLAQGYWTHLMRHALYTGIPHGQSSKEMCNSVWSNIVEFDYPPSPAQYSLRIRDLLARDRLEDLQTLMHYALSVDKVGEMAAVVSTYIGLLLRRYTTTGNFPKAIEVARTFQEHTQMQEFISTKIHELEQQYKMAGNVPVGGEEGNELDILDSALVQELKYIPEDEEDEENFLQL</sequence>
<keyword evidence="7" id="KW-0496">Mitochondrion</keyword>
<protein>
    <recommendedName>
        <fullName evidence="5">ATPase expression protein 2, mitochondrial</fullName>
    </recommendedName>
</protein>
<comment type="subunit">
    <text evidence="4">Binds to the 5'UTR of the OLI1 mRNA.</text>
</comment>
<comment type="function">
    <text evidence="1">Required for translation of the mitochondrial OLI1 transcript coding for the mitochondrial ATP synthase subunit 9.</text>
</comment>
<accession>A0A1D8NJG5</accession>
<dbReference type="AlphaFoldDB" id="A0A1D8NJG5"/>
<evidence type="ECO:0000313" key="10">
    <source>
        <dbReference type="Proteomes" id="UP000182444"/>
    </source>
</evidence>
<evidence type="ECO:0000256" key="3">
    <source>
        <dbReference type="ARBA" id="ARBA00009790"/>
    </source>
</evidence>
<name>A0A1D8NJG5_YARLL</name>
<dbReference type="EMBL" id="CP017557">
    <property type="protein sequence ID" value="AOW05774.1"/>
    <property type="molecule type" value="Genomic_DNA"/>
</dbReference>
<dbReference type="Proteomes" id="UP000182444">
    <property type="component" value="Chromosome 1E"/>
</dbReference>
<reference evidence="8 10" key="1">
    <citation type="journal article" date="2016" name="PLoS ONE">
        <title>Sequence Assembly of Yarrowia lipolytica Strain W29/CLIB89 Shows Transposable Element Diversity.</title>
        <authorList>
            <person name="Magnan C."/>
            <person name="Yu J."/>
            <person name="Chang I."/>
            <person name="Jahn E."/>
            <person name="Kanomata Y."/>
            <person name="Wu J."/>
            <person name="Zeller M."/>
            <person name="Oakes M."/>
            <person name="Baldi P."/>
            <person name="Sandmeyer S."/>
        </authorList>
    </citation>
    <scope>NUCLEOTIDE SEQUENCE [LARGE SCALE GENOMIC DNA]</scope>
    <source>
        <strain evidence="8">CLIB89</strain>
        <strain evidence="10">CLIB89(W29)</strain>
    </source>
</reference>
<dbReference type="VEuPathDB" id="FungiDB:YALI1_E25955g"/>
<evidence type="ECO:0000256" key="2">
    <source>
        <dbReference type="ARBA" id="ARBA00004173"/>
    </source>
</evidence>
<keyword evidence="6" id="KW-0809">Transit peptide</keyword>
<gene>
    <name evidence="9" type="ORF">B0I71DRAFT_127820</name>
    <name evidence="8" type="ORF">YALI1_E25955g</name>
</gene>
<evidence type="ECO:0000256" key="6">
    <source>
        <dbReference type="ARBA" id="ARBA00022946"/>
    </source>
</evidence>
<reference evidence="9 11" key="2">
    <citation type="submission" date="2018-07" db="EMBL/GenBank/DDBJ databases">
        <title>Draft Genome Assemblies for Five Robust Yarrowia lipolytica Strains Exhibiting High Lipid Production and Pentose Sugar Utilization and Sugar Alcohol Secretion from Undetoxified Lignocellulosic Biomass Hydrolysates.</title>
        <authorList>
            <consortium name="DOE Joint Genome Institute"/>
            <person name="Walker C."/>
            <person name="Ryu S."/>
            <person name="Na H."/>
            <person name="Zane M."/>
            <person name="LaButti K."/>
            <person name="Lipzen A."/>
            <person name="Haridas S."/>
            <person name="Barry K."/>
            <person name="Grigoriev I.V."/>
            <person name="Quarterman J."/>
            <person name="Slininger P."/>
            <person name="Dien B."/>
            <person name="Trinh C.T."/>
        </authorList>
    </citation>
    <scope>NUCLEOTIDE SEQUENCE [LARGE SCALE GENOMIC DNA]</scope>
    <source>
        <strain evidence="9 11">YB392</strain>
    </source>
</reference>
<dbReference type="GeneID" id="2911963"/>
<organism evidence="8 10">
    <name type="scientific">Yarrowia lipolytica</name>
    <name type="common">Candida lipolytica</name>
    <dbReference type="NCBI Taxonomy" id="4952"/>
    <lineage>
        <taxon>Eukaryota</taxon>
        <taxon>Fungi</taxon>
        <taxon>Dikarya</taxon>
        <taxon>Ascomycota</taxon>
        <taxon>Saccharomycotina</taxon>
        <taxon>Dipodascomycetes</taxon>
        <taxon>Dipodascales</taxon>
        <taxon>Dipodascales incertae sedis</taxon>
        <taxon>Yarrowia</taxon>
    </lineage>
</organism>
<dbReference type="Proteomes" id="UP000256601">
    <property type="component" value="Unassembled WGS sequence"/>
</dbReference>
<evidence type="ECO:0000256" key="1">
    <source>
        <dbReference type="ARBA" id="ARBA00002412"/>
    </source>
</evidence>
<dbReference type="Pfam" id="PF12921">
    <property type="entry name" value="ATP13"/>
    <property type="match status" value="1"/>
</dbReference>
<evidence type="ECO:0000256" key="4">
    <source>
        <dbReference type="ARBA" id="ARBA00011657"/>
    </source>
</evidence>
<dbReference type="InterPro" id="IPR011990">
    <property type="entry name" value="TPR-like_helical_dom_sf"/>
</dbReference>
<evidence type="ECO:0000313" key="9">
    <source>
        <dbReference type="EMBL" id="RDW28253.1"/>
    </source>
</evidence>
<proteinExistence type="inferred from homology"/>
<evidence type="ECO:0000256" key="5">
    <source>
        <dbReference type="ARBA" id="ARBA00019258"/>
    </source>
</evidence>
<dbReference type="EMBL" id="KZ858954">
    <property type="protein sequence ID" value="RDW28253.1"/>
    <property type="molecule type" value="Genomic_DNA"/>
</dbReference>
<dbReference type="InterPro" id="IPR024319">
    <property type="entry name" value="ATPase_expression_mit"/>
</dbReference>